<organism evidence="9">
    <name type="scientific">Gampsocleis gratiosa</name>
    <name type="common">Chinese bush-cricket</name>
    <dbReference type="NCBI Taxonomy" id="420844"/>
    <lineage>
        <taxon>Eukaryota</taxon>
        <taxon>Metazoa</taxon>
        <taxon>Ecdysozoa</taxon>
        <taxon>Arthropoda</taxon>
        <taxon>Hexapoda</taxon>
        <taxon>Insecta</taxon>
        <taxon>Pterygota</taxon>
        <taxon>Neoptera</taxon>
        <taxon>Polyneoptera</taxon>
        <taxon>Orthoptera</taxon>
        <taxon>Ensifera</taxon>
        <taxon>Tettigoniidea</taxon>
        <taxon>Tettigonioidea</taxon>
        <taxon>Tettigoniidae</taxon>
        <taxon>Tettigoniinae</taxon>
        <taxon>Gampsocleis</taxon>
    </lineage>
</organism>
<keyword evidence="8" id="KW-0732">Signal</keyword>
<evidence type="ECO:0000313" key="9">
    <source>
        <dbReference type="EMBL" id="AQY15493.1"/>
    </source>
</evidence>
<evidence type="ECO:0000256" key="5">
    <source>
        <dbReference type="ARBA" id="ARBA00022801"/>
    </source>
</evidence>
<evidence type="ECO:0000256" key="7">
    <source>
        <dbReference type="RuleBase" id="RU361180"/>
    </source>
</evidence>
<evidence type="ECO:0000256" key="6">
    <source>
        <dbReference type="ARBA" id="ARBA00023295"/>
    </source>
</evidence>
<dbReference type="EMBL" id="KY400003">
    <property type="protein sequence ID" value="AQY15495.1"/>
    <property type="molecule type" value="mRNA"/>
</dbReference>
<reference evidence="9" key="2">
    <citation type="journal article" date="2017" name="Zhongguo Sheng Wu Hua Xue Yu Fen Zi Sheng Wu Xue Bao">
        <title>Characterization of cDNAs Encoding Soluble and Membrane-bound-like Trehalases from Gampsocleis Gratiosa and Expression in vivo.</title>
        <authorList>
            <person name="Qian L.-Y."/>
            <person name="Dong Z.-H."/>
            <person name="Han Y.-L."/>
            <person name="Chang Y.-L."/>
            <person name="Zhou Z.-J."/>
        </authorList>
    </citation>
    <scope>NUCLEOTIDE SEQUENCE</scope>
</reference>
<dbReference type="PROSITE" id="PS00928">
    <property type="entry name" value="TREHALASE_2"/>
    <property type="match status" value="1"/>
</dbReference>
<dbReference type="PROSITE" id="PS00927">
    <property type="entry name" value="TREHALASE_1"/>
    <property type="match status" value="1"/>
</dbReference>
<evidence type="ECO:0000256" key="8">
    <source>
        <dbReference type="SAM" id="SignalP"/>
    </source>
</evidence>
<feature type="signal peptide" evidence="8">
    <location>
        <begin position="1"/>
        <end position="17"/>
    </location>
</feature>
<accession>A0A288VJ85</accession>
<dbReference type="InterPro" id="IPR001661">
    <property type="entry name" value="Glyco_hydro_37"/>
</dbReference>
<dbReference type="AlphaFoldDB" id="A0A288VJ85"/>
<dbReference type="Pfam" id="PF01204">
    <property type="entry name" value="Trehalase"/>
    <property type="match status" value="1"/>
</dbReference>
<dbReference type="EC" id="3.2.1.28" evidence="3 7"/>
<dbReference type="InterPro" id="IPR008928">
    <property type="entry name" value="6-hairpin_glycosidase_sf"/>
</dbReference>
<dbReference type="SUPFAM" id="SSF48208">
    <property type="entry name" value="Six-hairpin glycosidases"/>
    <property type="match status" value="1"/>
</dbReference>
<dbReference type="InterPro" id="IPR018232">
    <property type="entry name" value="Glyco_hydro_37_CS"/>
</dbReference>
<dbReference type="PANTHER" id="PTHR23403:SF1">
    <property type="entry name" value="TREHALASE"/>
    <property type="match status" value="1"/>
</dbReference>
<dbReference type="PANTHER" id="PTHR23403">
    <property type="entry name" value="TREHALASE"/>
    <property type="match status" value="1"/>
</dbReference>
<dbReference type="GO" id="GO:0004555">
    <property type="term" value="F:alpha,alpha-trehalase activity"/>
    <property type="evidence" value="ECO:0007669"/>
    <property type="project" value="UniProtKB-EC"/>
</dbReference>
<keyword evidence="6 7" id="KW-0326">Glycosidase</keyword>
<reference evidence="9" key="1">
    <citation type="submission" date="2016-12" db="EMBL/GenBank/DDBJ databases">
        <authorList>
            <person name="Song W.-J."/>
            <person name="Kurnit D.M."/>
        </authorList>
    </citation>
    <scope>NUCLEOTIDE SEQUENCE</scope>
</reference>
<name>A0A288VJ85_GAMGR</name>
<protein>
    <recommendedName>
        <fullName evidence="4 7">Trehalase</fullName>
        <ecNumber evidence="3 7">3.2.1.28</ecNumber>
    </recommendedName>
    <alternativeName>
        <fullName evidence="7">Alpha-trehalose glucohydrolase</fullName>
    </alternativeName>
</protein>
<feature type="chain" id="PRO_5015077698" description="Trehalase" evidence="8">
    <location>
        <begin position="18"/>
        <end position="583"/>
    </location>
</feature>
<sequence length="583" mass="67877">MLAQCVFSLILVTLSSSFDIPPTCNSPIYCQGRLLHTVQLAEVFKDSKTFVDKKLKYSQNETLNRFEKFMEAHGDKPTYKQVEKFVNEHFENGNELEVTDPLDWTESPIVLSRISDPELRRWATELNGLWKNFTRKISSEVERNGEKYSLIYVPNRFVVPGGRFREFYYWDTYWIIRGLLVSGMKETVRGMLENFFHMVKTYGHVPNGGRIYYIQRSQPPLLIAMVDTFYQETGDLEFVRTNIDVLEDEFKFWMEQRTVPVKKDGRYYTLARYYAVSKGPRPESYKEDYNKAHESFDNEERMQEFYVDLKSAAESGWDFSSRWYIVNATNNGSLSNISTRNIIPVDLNSFLFMNAQTLSKLYGELGFIQKSDHYAKLAKEWKEAVTAVLWNGEEGSWFDYDTLNHVQRKYFYPSNLAPLWTGCYDHHDAAVIAQKAVSYLLKHDVKSFLGGIPTSEMYTSEQWDLPNAWPPLQVIIIQGLARTHQPNATNLAYDLAHRWVLSNYKGYQDTGEMFEKYNAQYPGGSGFYGEYQPQSGFGWTNGIILELLSTYGGKLKAKIRTSREIPREMAHRRNRTHNVRTCN</sequence>
<evidence type="ECO:0000256" key="1">
    <source>
        <dbReference type="ARBA" id="ARBA00001576"/>
    </source>
</evidence>
<dbReference type="EMBL" id="KY400001">
    <property type="protein sequence ID" value="AQY15493.1"/>
    <property type="molecule type" value="mRNA"/>
</dbReference>
<keyword evidence="5 7" id="KW-0378">Hydrolase</keyword>
<dbReference type="Gene3D" id="1.50.10.10">
    <property type="match status" value="1"/>
</dbReference>
<dbReference type="GO" id="GO:0005993">
    <property type="term" value="P:trehalose catabolic process"/>
    <property type="evidence" value="ECO:0007669"/>
    <property type="project" value="TreeGrafter"/>
</dbReference>
<dbReference type="InterPro" id="IPR012341">
    <property type="entry name" value="6hp_glycosidase-like_sf"/>
</dbReference>
<proteinExistence type="evidence at transcript level"/>
<comment type="similarity">
    <text evidence="2 7">Belongs to the glycosyl hydrolase 37 family.</text>
</comment>
<comment type="catalytic activity">
    <reaction evidence="1 7">
        <text>alpha,alpha-trehalose + H2O = alpha-D-glucose + beta-D-glucose</text>
        <dbReference type="Rhea" id="RHEA:32675"/>
        <dbReference type="ChEBI" id="CHEBI:15377"/>
        <dbReference type="ChEBI" id="CHEBI:15903"/>
        <dbReference type="ChEBI" id="CHEBI:16551"/>
        <dbReference type="ChEBI" id="CHEBI:17925"/>
        <dbReference type="EC" id="3.2.1.28"/>
    </reaction>
</comment>
<evidence type="ECO:0000256" key="3">
    <source>
        <dbReference type="ARBA" id="ARBA00012757"/>
    </source>
</evidence>
<evidence type="ECO:0000256" key="4">
    <source>
        <dbReference type="ARBA" id="ARBA00019905"/>
    </source>
</evidence>
<evidence type="ECO:0000256" key="2">
    <source>
        <dbReference type="ARBA" id="ARBA00005615"/>
    </source>
</evidence>
<dbReference type="PRINTS" id="PR00744">
    <property type="entry name" value="GLHYDRLASE37"/>
</dbReference>